<dbReference type="PANTHER" id="PTHR34986">
    <property type="entry name" value="EVOLVED BETA-GALACTOSIDASE SUBUNIT BETA"/>
    <property type="match status" value="1"/>
</dbReference>
<evidence type="ECO:0000313" key="2">
    <source>
        <dbReference type="Proteomes" id="UP000276982"/>
    </source>
</evidence>
<sequence length="167" mass="19313">MFYGNINNEFFDKQCNLMPKPLALCLKYLKENDMAKAEAGVFDLKLGNSDCILQVLDLQTNERHNLRPEIHRKYIDVQFLASGGPEEAAFWSDDCSLEVDENLLSTKRDILFYKNSDTIKEGRIYLTPGTYACYFPWDVHVPAIQVGKEEKPIRKIVIKVPLEDCYR</sequence>
<dbReference type="InterPro" id="IPR037012">
    <property type="entry name" value="NanQ/TabA/YiaL_sf"/>
</dbReference>
<dbReference type="Pfam" id="PF04074">
    <property type="entry name" value="DUF386"/>
    <property type="match status" value="1"/>
</dbReference>
<protein>
    <submittedName>
        <fullName evidence="1">DUF386 domain-containing protein</fullName>
    </submittedName>
</protein>
<dbReference type="RefSeq" id="WP_124952379.1">
    <property type="nucleotide sequence ID" value="NZ_RRCM01000001.1"/>
</dbReference>
<dbReference type="InterPro" id="IPR004375">
    <property type="entry name" value="NanQ/TabA/YiaL"/>
</dbReference>
<dbReference type="GO" id="GO:0005829">
    <property type="term" value="C:cytosol"/>
    <property type="evidence" value="ECO:0007669"/>
    <property type="project" value="TreeGrafter"/>
</dbReference>
<dbReference type="PANTHER" id="PTHR34986:SF1">
    <property type="entry name" value="PROTEIN YIAL"/>
    <property type="match status" value="1"/>
</dbReference>
<accession>A0A3P3Q710</accession>
<dbReference type="AlphaFoldDB" id="A0A3P3Q710"/>
<organism evidence="1 2">
    <name type="scientific">Lachnoanaerobaculum orale</name>
    <dbReference type="NCBI Taxonomy" id="979627"/>
    <lineage>
        <taxon>Bacteria</taxon>
        <taxon>Bacillati</taxon>
        <taxon>Bacillota</taxon>
        <taxon>Clostridia</taxon>
        <taxon>Lachnospirales</taxon>
        <taxon>Lachnospiraceae</taxon>
        <taxon>Lachnoanaerobaculum</taxon>
    </lineage>
</organism>
<proteinExistence type="predicted"/>
<dbReference type="Proteomes" id="UP000276982">
    <property type="component" value="Unassembled WGS sequence"/>
</dbReference>
<reference evidence="1 2" key="1">
    <citation type="submission" date="2018-11" db="EMBL/GenBank/DDBJ databases">
        <title>Genome sequencing of Lachnoanaerobaculum orale DSM 24553T.</title>
        <authorList>
            <person name="Kook J.-K."/>
            <person name="Park S.-N."/>
            <person name="Lim Y.K."/>
        </authorList>
    </citation>
    <scope>NUCLEOTIDE SEQUENCE [LARGE SCALE GENOMIC DNA]</scope>
    <source>
        <strain evidence="1 2">DSM 24553</strain>
    </source>
</reference>
<keyword evidence="2" id="KW-1185">Reference proteome</keyword>
<dbReference type="EMBL" id="RRCM01000001">
    <property type="protein sequence ID" value="RRJ17006.1"/>
    <property type="molecule type" value="Genomic_DNA"/>
</dbReference>
<evidence type="ECO:0000313" key="1">
    <source>
        <dbReference type="EMBL" id="RRJ17006.1"/>
    </source>
</evidence>
<dbReference type="Gene3D" id="2.60.120.370">
    <property type="entry name" value="YhcH/YjgK/YiaL"/>
    <property type="match status" value="1"/>
</dbReference>
<gene>
    <name evidence="1" type="ORF">EHW90_08500</name>
</gene>
<dbReference type="NCBIfam" id="TIGR00022">
    <property type="entry name" value="YhcH/YjgK/YiaL family protein"/>
    <property type="match status" value="1"/>
</dbReference>
<comment type="caution">
    <text evidence="1">The sequence shown here is derived from an EMBL/GenBank/DDBJ whole genome shotgun (WGS) entry which is preliminary data.</text>
</comment>
<dbReference type="SUPFAM" id="SSF51197">
    <property type="entry name" value="Clavaminate synthase-like"/>
    <property type="match status" value="1"/>
</dbReference>
<name>A0A3P3Q710_9FIRM</name>